<dbReference type="GO" id="GO:0009341">
    <property type="term" value="C:beta-galactosidase complex"/>
    <property type="evidence" value="ECO:0007669"/>
    <property type="project" value="InterPro"/>
</dbReference>
<dbReference type="InterPro" id="IPR017853">
    <property type="entry name" value="GH"/>
</dbReference>
<dbReference type="EMBL" id="BIFS01000001">
    <property type="protein sequence ID" value="GCE21558.1"/>
    <property type="molecule type" value="Genomic_DNA"/>
</dbReference>
<evidence type="ECO:0000313" key="5">
    <source>
        <dbReference type="Proteomes" id="UP000287188"/>
    </source>
</evidence>
<comment type="caution">
    <text evidence="4">The sequence shown here is derived from an EMBL/GenBank/DDBJ whole genome shotgun (WGS) entry which is preliminary data.</text>
</comment>
<dbReference type="GO" id="GO:0005975">
    <property type="term" value="P:carbohydrate metabolic process"/>
    <property type="evidence" value="ECO:0007669"/>
    <property type="project" value="InterPro"/>
</dbReference>
<evidence type="ECO:0000313" key="4">
    <source>
        <dbReference type="EMBL" id="GCE21558.1"/>
    </source>
</evidence>
<keyword evidence="1" id="KW-0378">Hydrolase</keyword>
<dbReference type="GO" id="GO:0004565">
    <property type="term" value="F:beta-galactosidase activity"/>
    <property type="evidence" value="ECO:0007669"/>
    <property type="project" value="InterPro"/>
</dbReference>
<dbReference type="Proteomes" id="UP000287188">
    <property type="component" value="Unassembled WGS sequence"/>
</dbReference>
<dbReference type="AlphaFoldDB" id="A0A402AR39"/>
<gene>
    <name evidence="4" type="ORF">KDK_53580</name>
</gene>
<reference evidence="5" key="1">
    <citation type="submission" date="2018-12" db="EMBL/GenBank/DDBJ databases">
        <title>Tengunoibacter tsumagoiensis gen. nov., sp. nov., Dictyobacter kobayashii sp. nov., D. alpinus sp. nov., and D. joshuensis sp. nov. and description of Dictyobacteraceae fam. nov. within the order Ktedonobacterales isolated from Tengu-no-mugimeshi.</title>
        <authorList>
            <person name="Wang C.M."/>
            <person name="Zheng Y."/>
            <person name="Sakai Y."/>
            <person name="Toyoda A."/>
            <person name="Minakuchi Y."/>
            <person name="Abe K."/>
            <person name="Yokota A."/>
            <person name="Yabe S."/>
        </authorList>
    </citation>
    <scope>NUCLEOTIDE SEQUENCE [LARGE SCALE GENOMIC DNA]</scope>
    <source>
        <strain evidence="5">Uno11</strain>
    </source>
</reference>
<evidence type="ECO:0000259" key="3">
    <source>
        <dbReference type="Pfam" id="PF02449"/>
    </source>
</evidence>
<organism evidence="4 5">
    <name type="scientific">Dictyobacter kobayashii</name>
    <dbReference type="NCBI Taxonomy" id="2014872"/>
    <lineage>
        <taxon>Bacteria</taxon>
        <taxon>Bacillati</taxon>
        <taxon>Chloroflexota</taxon>
        <taxon>Ktedonobacteria</taxon>
        <taxon>Ktedonobacterales</taxon>
        <taxon>Dictyobacteraceae</taxon>
        <taxon>Dictyobacter</taxon>
    </lineage>
</organism>
<feature type="domain" description="Glycoside hydrolase family 42 N-terminal" evidence="3">
    <location>
        <begin position="15"/>
        <end position="123"/>
    </location>
</feature>
<keyword evidence="2" id="KW-0326">Glycosidase</keyword>
<evidence type="ECO:0000256" key="2">
    <source>
        <dbReference type="ARBA" id="ARBA00023295"/>
    </source>
</evidence>
<dbReference type="SUPFAM" id="SSF51445">
    <property type="entry name" value="(Trans)glycosidases"/>
    <property type="match status" value="1"/>
</dbReference>
<dbReference type="Gene3D" id="3.20.20.80">
    <property type="entry name" value="Glycosidases"/>
    <property type="match status" value="2"/>
</dbReference>
<name>A0A402AR39_9CHLR</name>
<keyword evidence="5" id="KW-1185">Reference proteome</keyword>
<protein>
    <recommendedName>
        <fullName evidence="3">Glycoside hydrolase family 42 N-terminal domain-containing protein</fullName>
    </recommendedName>
</protein>
<dbReference type="InterPro" id="IPR013529">
    <property type="entry name" value="Glyco_hydro_42_N"/>
</dbReference>
<dbReference type="Pfam" id="PF02449">
    <property type="entry name" value="Glyco_hydro_42"/>
    <property type="match status" value="1"/>
</dbReference>
<sequence length="319" mass="36819">MRDSLRTLLDYPFQLIRLGAYWKHIEPEPGVFSPDELDWQIAAAEQAGKQIILCVGPLKTFSYPEFFVPAHHLKQPLPEHTLIQPSAYPALLEAATTFITRLVERYKQRKSIVAWQIEHEAVDPLGVEHSWRLAQAFVEKEIEVVRKADPDRPVLLNGFLPTSLPVRLSQWWRTRDQGDSLAVAQRLADIVGIDYYPRHALLKMGNRTLYLDGSQSLWLQGKRKQVFTATHTRRQKLMVTEGQAEPWESVTTPPNPSSQGMYSCLPEQVIINYNTCMRWSQPENPLYAYLFWGAEYWLLRKQSADASYLQAFARILERA</sequence>
<proteinExistence type="predicted"/>
<accession>A0A402AR39</accession>
<evidence type="ECO:0000256" key="1">
    <source>
        <dbReference type="ARBA" id="ARBA00022801"/>
    </source>
</evidence>